<proteinExistence type="inferred from homology"/>
<dbReference type="InterPro" id="IPR036291">
    <property type="entry name" value="NAD(P)-bd_dom_sf"/>
</dbReference>
<dbReference type="STRING" id="1291518.A0A0D9NRB8"/>
<dbReference type="PRINTS" id="PR00076">
    <property type="entry name" value="6PGDHDRGNASE"/>
</dbReference>
<sequence>MDAQADAAMKFKKIGIVGAGNMGSMMGFAFSELGRDVSIWDVKSANIDGFMKQVSECKGFKGKITGFYDMSEFAANLGERGDPKVFIISITHGDPTDQVLSKLRPELNEGDIIMDGGNEHYRNTKRRQKECRDIAADWIGMGVSGGYQSARHGPSLSPGGDNTALEGVMPLLELYAAKDPKSGVPCVSSIGPGGSGHFVKMVHNGIEVGMLSALCEAWGFLNTGMGLDYHQIGQAFQQWNNEGELHGTFLVEIAADVCKARKRDGGYVLDDVLDKVVQDGDASEGTPSWSIAESASRHISCPTLAAGLFFRTASGDRQERLKVAQSVAMPPPRSFQDMMDKDKMVQDLRRVVYCAFWRRTARG</sequence>
<dbReference type="PANTHER" id="PTHR11811">
    <property type="entry name" value="6-PHOSPHOGLUCONATE DEHYDROGENASE"/>
    <property type="match status" value="1"/>
</dbReference>
<gene>
    <name evidence="8" type="ORF">H634G_08097</name>
</gene>
<evidence type="ECO:0000256" key="4">
    <source>
        <dbReference type="ARBA" id="ARBA00023002"/>
    </source>
</evidence>
<dbReference type="InterPro" id="IPR006115">
    <property type="entry name" value="6PGDH_NADP-bd"/>
</dbReference>
<accession>A0A0D9NRB8</accession>
<keyword evidence="4" id="KW-0560">Oxidoreductase</keyword>
<dbReference type="Pfam" id="PF00393">
    <property type="entry name" value="6PGD"/>
    <property type="match status" value="1"/>
</dbReference>
<dbReference type="Pfam" id="PF03446">
    <property type="entry name" value="NAD_binding_2"/>
    <property type="match status" value="1"/>
</dbReference>
<dbReference type="UniPathway" id="UPA00115">
    <property type="reaction ID" value="UER00410"/>
</dbReference>
<evidence type="ECO:0000313" key="8">
    <source>
        <dbReference type="EMBL" id="KJK76509.1"/>
    </source>
</evidence>
<name>A0A0D9NRB8_METAN</name>
<dbReference type="OrthoDB" id="4937952at2759"/>
<keyword evidence="5" id="KW-0311">Gluconate utilization</keyword>
<evidence type="ECO:0000256" key="2">
    <source>
        <dbReference type="ARBA" id="ARBA00008419"/>
    </source>
</evidence>
<evidence type="ECO:0000256" key="6">
    <source>
        <dbReference type="ARBA" id="ARBA00023126"/>
    </source>
</evidence>
<evidence type="ECO:0000256" key="1">
    <source>
        <dbReference type="ARBA" id="ARBA00004874"/>
    </source>
</evidence>
<evidence type="ECO:0000256" key="3">
    <source>
        <dbReference type="ARBA" id="ARBA00013011"/>
    </source>
</evidence>
<dbReference type="AlphaFoldDB" id="A0A0D9NRB8"/>
<dbReference type="GO" id="GO:0019521">
    <property type="term" value="P:D-gluconate metabolic process"/>
    <property type="evidence" value="ECO:0007669"/>
    <property type="project" value="UniProtKB-KW"/>
</dbReference>
<dbReference type="Gene3D" id="3.40.50.720">
    <property type="entry name" value="NAD(P)-binding Rossmann-like Domain"/>
    <property type="match status" value="1"/>
</dbReference>
<dbReference type="InterPro" id="IPR006183">
    <property type="entry name" value="Pgluconate_DH"/>
</dbReference>
<dbReference type="SMART" id="SM01350">
    <property type="entry name" value="6PGD"/>
    <property type="match status" value="1"/>
</dbReference>
<dbReference type="EC" id="1.1.1.44" evidence="3"/>
<evidence type="ECO:0000313" key="9">
    <source>
        <dbReference type="Proteomes" id="UP000054544"/>
    </source>
</evidence>
<dbReference type="Proteomes" id="UP000054544">
    <property type="component" value="Unassembled WGS sequence"/>
</dbReference>
<dbReference type="InterPro" id="IPR008927">
    <property type="entry name" value="6-PGluconate_DH-like_C_sf"/>
</dbReference>
<dbReference type="GO" id="GO:0004616">
    <property type="term" value="F:phosphogluconate dehydrogenase (decarboxylating) activity"/>
    <property type="evidence" value="ECO:0007669"/>
    <property type="project" value="UniProtKB-EC"/>
</dbReference>
<dbReference type="GO" id="GO:0006098">
    <property type="term" value="P:pentose-phosphate shunt"/>
    <property type="evidence" value="ECO:0007669"/>
    <property type="project" value="UniProtKB-UniPathway"/>
</dbReference>
<comment type="similarity">
    <text evidence="2">Belongs to the 6-phosphogluconate dehydrogenase family.</text>
</comment>
<reference evidence="9" key="1">
    <citation type="journal article" date="2014" name="BMC Genomics">
        <title>The genome sequence of the biocontrol fungus Metarhizium anisopliae and comparative genomics of Metarhizium species.</title>
        <authorList>
            <person name="Pattemore J.A."/>
            <person name="Hane J.K."/>
            <person name="Williams A.H."/>
            <person name="Wilson B.A."/>
            <person name="Stodart B.J."/>
            <person name="Ash G.J."/>
        </authorList>
    </citation>
    <scope>NUCLEOTIDE SEQUENCE [LARGE SCALE GENOMIC DNA]</scope>
    <source>
        <strain evidence="9">BRIP 53293</strain>
    </source>
</reference>
<protein>
    <recommendedName>
        <fullName evidence="3">phosphogluconate dehydrogenase (NADP(+)-dependent, decarboxylating)</fullName>
        <ecNumber evidence="3">1.1.1.44</ecNumber>
    </recommendedName>
</protein>
<keyword evidence="6" id="KW-0570">Pentose shunt</keyword>
<feature type="domain" description="6-phosphogluconate dehydrogenase C-terminal" evidence="7">
    <location>
        <begin position="196"/>
        <end position="363"/>
    </location>
</feature>
<comment type="pathway">
    <text evidence="1">Carbohydrate degradation; pentose phosphate pathway; D-ribulose 5-phosphate from D-glucose 6-phosphate (oxidative stage): step 3/3.</text>
</comment>
<dbReference type="SUPFAM" id="SSF48179">
    <property type="entry name" value="6-phosphogluconate dehydrogenase C-terminal domain-like"/>
    <property type="match status" value="1"/>
</dbReference>
<dbReference type="InterPro" id="IPR006114">
    <property type="entry name" value="6PGDH_C"/>
</dbReference>
<dbReference type="SUPFAM" id="SSF51735">
    <property type="entry name" value="NAD(P)-binding Rossmann-fold domains"/>
    <property type="match status" value="1"/>
</dbReference>
<dbReference type="EMBL" id="KE384743">
    <property type="protein sequence ID" value="KJK76509.1"/>
    <property type="molecule type" value="Genomic_DNA"/>
</dbReference>
<organism evidence="8 9">
    <name type="scientific">Metarhizium anisopliae BRIP 53293</name>
    <dbReference type="NCBI Taxonomy" id="1291518"/>
    <lineage>
        <taxon>Eukaryota</taxon>
        <taxon>Fungi</taxon>
        <taxon>Dikarya</taxon>
        <taxon>Ascomycota</taxon>
        <taxon>Pezizomycotina</taxon>
        <taxon>Sordariomycetes</taxon>
        <taxon>Hypocreomycetidae</taxon>
        <taxon>Hypocreales</taxon>
        <taxon>Clavicipitaceae</taxon>
        <taxon>Metarhizium</taxon>
    </lineage>
</organism>
<evidence type="ECO:0000259" key="7">
    <source>
        <dbReference type="SMART" id="SM01350"/>
    </source>
</evidence>
<dbReference type="GO" id="GO:0050661">
    <property type="term" value="F:NADP binding"/>
    <property type="evidence" value="ECO:0007669"/>
    <property type="project" value="InterPro"/>
</dbReference>
<dbReference type="Gene3D" id="1.10.1040.10">
    <property type="entry name" value="N-(1-d-carboxylethyl)-l-norvaline Dehydrogenase, domain 2"/>
    <property type="match status" value="1"/>
</dbReference>
<evidence type="ECO:0000256" key="5">
    <source>
        <dbReference type="ARBA" id="ARBA00023064"/>
    </source>
</evidence>
<dbReference type="InterPro" id="IPR013328">
    <property type="entry name" value="6PGD_dom2"/>
</dbReference>
<dbReference type="FunFam" id="3.40.50.720:FF:000634">
    <property type="entry name" value="6-phosphogluconate dehydrogenase, decarboxylating"/>
    <property type="match status" value="1"/>
</dbReference>
<keyword evidence="9" id="KW-1185">Reference proteome</keyword>